<feature type="region of interest" description="Disordered" evidence="7">
    <location>
        <begin position="687"/>
        <end position="707"/>
    </location>
</feature>
<dbReference type="Gene3D" id="1.20.58.530">
    <property type="match status" value="1"/>
</dbReference>
<reference evidence="9 10" key="1">
    <citation type="journal article" date="2019" name="Sci. Rep.">
        <title>Nanopore sequencing improves the draft genome of the human pathogenic amoeba Naegleria fowleri.</title>
        <authorList>
            <person name="Liechti N."/>
            <person name="Schurch N."/>
            <person name="Bruggmann R."/>
            <person name="Wittwer M."/>
        </authorList>
    </citation>
    <scope>NUCLEOTIDE SEQUENCE [LARGE SCALE GENOMIC DNA]</scope>
    <source>
        <strain evidence="9 10">ATCC 30894</strain>
    </source>
</reference>
<dbReference type="EMBL" id="VFQX01000017">
    <property type="protein sequence ID" value="KAF0980626.1"/>
    <property type="molecule type" value="Genomic_DNA"/>
</dbReference>
<dbReference type="GO" id="GO:0051015">
    <property type="term" value="F:actin filament binding"/>
    <property type="evidence" value="ECO:0007669"/>
    <property type="project" value="TreeGrafter"/>
</dbReference>
<dbReference type="VEuPathDB" id="AmoebaDB:FDP41_013109"/>
<keyword evidence="3 6" id="KW-0518">Myosin</keyword>
<name>A0A6A5BZ00_NAEFO</name>
<dbReference type="Proteomes" id="UP000444721">
    <property type="component" value="Unassembled WGS sequence"/>
</dbReference>
<dbReference type="OMA" id="SKAHPIF"/>
<dbReference type="InterPro" id="IPR027417">
    <property type="entry name" value="P-loop_NTPase"/>
</dbReference>
<dbReference type="Gene3D" id="6.20.240.20">
    <property type="match status" value="1"/>
</dbReference>
<keyword evidence="4 6" id="KW-0505">Motor protein</keyword>
<dbReference type="GO" id="GO:0005737">
    <property type="term" value="C:cytoplasm"/>
    <property type="evidence" value="ECO:0007669"/>
    <property type="project" value="TreeGrafter"/>
</dbReference>
<gene>
    <name evidence="9" type="ORF">FDP41_013109</name>
</gene>
<sequence length="917" mass="103395">MSSPSPSPTNNTTSSSATNHSPTPSPQTTRKKILQKTQTLDDEDDLVSRQSNSLRERSKAHPIFKTASSSSQSSSPLTTNRGSSSKQQPLKSSLFSQLITEQEFSKNHVWVEKSQIPNKSSKSLQDPSSGDLSMYVVGKLLERNGNVVNVEILPNQMPQPKLQTLKNASNTTSTTIQLPVMDVMFMNPPSMNQLQDLTQLTHVSEPCLIYYLKSRVEENSNKKPLDGDLIFTDCGGVAMLSTLALNHHTGSHSRHHEKNSFAFQKSSYLLNHLVTTQQNQSIIALGDSSSGKSTTLVRILEEIGEVTNSKIMTKVLDVIRVLEAFTNSSTEQSKFSSRVTKNIHLQFNTKNDHKQIPLLCGAYFECVNLQVTHSLVRVMEKLVDQSSTHVEKINPDQFIHNFHVFYQLMADETSKEKYKLTQLLDHSHSGKLSFSIIQNSLMNIGFTEKEIGDVTKILCALLHLLNCDFVEKNDRLAILSESSKPSFHRAIKLLGVDEQELLNTIVKPKVSVNSSLMETFADASQANYNKDLIIMTLYEGLVQWMMTRMNEILKSPSSQELHEISLFDIGTGFESLATGVDAARGVKFNSLEQLIQNYANEKLRDLVNEKLLMNAQEVYQKEEIGWKWMEFSATASLPSKLVKFLEDEKDGVFSVIKNQSLSMFRGSDEGMIISELSKLLLEQTSNQSSDETHVNSSATISPSSKQQQHLFKPNLAEMEMSLTHFNGKVTYKVTNWFQKALLPADSMSTHTKEFLSKSSKNSIVQTVYTSLLNTCQNRCDRNKKTSNVQFVMDVHRENLEKQLEQLKNTEMHVIYCLRTLSSSSSFNDKLILKQLRNYSINDVVRLARKSFASKIPYSQFVKRFGPTNSSSGGNDNETKQVCKKLLEEHKWIENTDFKLGKIMVLLKPAHEALLYHQ</sequence>
<dbReference type="InterPro" id="IPR036961">
    <property type="entry name" value="Kinesin_motor_dom_sf"/>
</dbReference>
<evidence type="ECO:0000259" key="8">
    <source>
        <dbReference type="PROSITE" id="PS51456"/>
    </source>
</evidence>
<keyword evidence="10" id="KW-1185">Reference proteome</keyword>
<feature type="binding site" evidence="6">
    <location>
        <begin position="286"/>
        <end position="293"/>
    </location>
    <ligand>
        <name>ATP</name>
        <dbReference type="ChEBI" id="CHEBI:30616"/>
    </ligand>
</feature>
<keyword evidence="5 6" id="KW-0009">Actin-binding</keyword>
<evidence type="ECO:0000256" key="6">
    <source>
        <dbReference type="PROSITE-ProRule" id="PRU00782"/>
    </source>
</evidence>
<dbReference type="GeneID" id="68120324"/>
<dbReference type="Gene3D" id="1.20.120.720">
    <property type="entry name" value="Myosin VI head, motor domain, U50 subdomain"/>
    <property type="match status" value="1"/>
</dbReference>
<feature type="domain" description="Myosin motor" evidence="8">
    <location>
        <begin position="192"/>
        <end position="917"/>
    </location>
</feature>
<dbReference type="PROSITE" id="PS51456">
    <property type="entry name" value="MYOSIN_MOTOR"/>
    <property type="match status" value="1"/>
</dbReference>
<dbReference type="GO" id="GO:0016020">
    <property type="term" value="C:membrane"/>
    <property type="evidence" value="ECO:0007669"/>
    <property type="project" value="TreeGrafter"/>
</dbReference>
<evidence type="ECO:0000313" key="10">
    <source>
        <dbReference type="Proteomes" id="UP000444721"/>
    </source>
</evidence>
<dbReference type="PANTHER" id="PTHR13140">
    <property type="entry name" value="MYOSIN"/>
    <property type="match status" value="1"/>
</dbReference>
<dbReference type="VEuPathDB" id="AmoebaDB:NF0123500"/>
<dbReference type="AlphaFoldDB" id="A0A6A5BZ00"/>
<keyword evidence="1 6" id="KW-0547">Nucleotide-binding</keyword>
<dbReference type="GO" id="GO:0005524">
    <property type="term" value="F:ATP binding"/>
    <property type="evidence" value="ECO:0007669"/>
    <property type="project" value="UniProtKB-UniRule"/>
</dbReference>
<evidence type="ECO:0000256" key="7">
    <source>
        <dbReference type="SAM" id="MobiDB-lite"/>
    </source>
</evidence>
<dbReference type="RefSeq" id="XP_044565339.1">
    <property type="nucleotide sequence ID" value="XM_044703703.1"/>
</dbReference>
<dbReference type="Pfam" id="PF00063">
    <property type="entry name" value="Myosin_head"/>
    <property type="match status" value="1"/>
</dbReference>
<evidence type="ECO:0000313" key="9">
    <source>
        <dbReference type="EMBL" id="KAF0980626.1"/>
    </source>
</evidence>
<dbReference type="Gene3D" id="3.40.850.10">
    <property type="entry name" value="Kinesin motor domain"/>
    <property type="match status" value="1"/>
</dbReference>
<evidence type="ECO:0000256" key="4">
    <source>
        <dbReference type="ARBA" id="ARBA00023175"/>
    </source>
</evidence>
<dbReference type="GO" id="GO:0000146">
    <property type="term" value="F:microfilament motor activity"/>
    <property type="evidence" value="ECO:0007669"/>
    <property type="project" value="TreeGrafter"/>
</dbReference>
<dbReference type="PANTHER" id="PTHR13140:SF845">
    <property type="entry name" value="MYOSIN-LIKE PROTEIN"/>
    <property type="match status" value="1"/>
</dbReference>
<dbReference type="GO" id="GO:0007015">
    <property type="term" value="P:actin filament organization"/>
    <property type="evidence" value="ECO:0007669"/>
    <property type="project" value="TreeGrafter"/>
</dbReference>
<comment type="caution">
    <text evidence="6">Lacks conserved residue(s) required for the propagation of feature annotation.</text>
</comment>
<keyword evidence="2 6" id="KW-0067">ATP-binding</keyword>
<evidence type="ECO:0000256" key="5">
    <source>
        <dbReference type="ARBA" id="ARBA00023203"/>
    </source>
</evidence>
<dbReference type="SUPFAM" id="SSF52540">
    <property type="entry name" value="P-loop containing nucleoside triphosphate hydrolases"/>
    <property type="match status" value="1"/>
</dbReference>
<dbReference type="OrthoDB" id="10055605at2759"/>
<accession>A0A6A5BZ00</accession>
<evidence type="ECO:0000256" key="1">
    <source>
        <dbReference type="ARBA" id="ARBA00022741"/>
    </source>
</evidence>
<dbReference type="VEuPathDB" id="AmoebaDB:NfTy_035490"/>
<dbReference type="InterPro" id="IPR001609">
    <property type="entry name" value="Myosin_head_motor_dom-like"/>
</dbReference>
<feature type="region of interest" description="Disordered" evidence="7">
    <location>
        <begin position="1"/>
        <end position="91"/>
    </location>
</feature>
<comment type="similarity">
    <text evidence="6">Belongs to the TRAFAC class myosin-kinesin ATPase superfamily. Myosin family.</text>
</comment>
<comment type="caution">
    <text evidence="9">The sequence shown here is derived from an EMBL/GenBank/DDBJ whole genome shotgun (WGS) entry which is preliminary data.</text>
</comment>
<dbReference type="GO" id="GO:0016459">
    <property type="term" value="C:myosin complex"/>
    <property type="evidence" value="ECO:0007669"/>
    <property type="project" value="UniProtKB-KW"/>
</dbReference>
<feature type="compositionally biased region" description="Low complexity" evidence="7">
    <location>
        <begin position="1"/>
        <end position="22"/>
    </location>
</feature>
<evidence type="ECO:0000256" key="2">
    <source>
        <dbReference type="ARBA" id="ARBA00022840"/>
    </source>
</evidence>
<dbReference type="SMART" id="SM00242">
    <property type="entry name" value="MYSc"/>
    <property type="match status" value="1"/>
</dbReference>
<dbReference type="PRINTS" id="PR00193">
    <property type="entry name" value="MYOSINHEAVY"/>
</dbReference>
<protein>
    <recommendedName>
        <fullName evidence="8">Myosin motor domain-containing protein</fullName>
    </recommendedName>
</protein>
<organism evidence="9 10">
    <name type="scientific">Naegleria fowleri</name>
    <name type="common">Brain eating amoeba</name>
    <dbReference type="NCBI Taxonomy" id="5763"/>
    <lineage>
        <taxon>Eukaryota</taxon>
        <taxon>Discoba</taxon>
        <taxon>Heterolobosea</taxon>
        <taxon>Tetramitia</taxon>
        <taxon>Eutetramitia</taxon>
        <taxon>Vahlkampfiidae</taxon>
        <taxon>Naegleria</taxon>
    </lineage>
</organism>
<evidence type="ECO:0000256" key="3">
    <source>
        <dbReference type="ARBA" id="ARBA00023123"/>
    </source>
</evidence>
<proteinExistence type="inferred from homology"/>